<keyword evidence="2" id="KW-1185">Reference proteome</keyword>
<name>A0A163IGS4_DIDRA</name>
<dbReference type="Proteomes" id="UP000076837">
    <property type="component" value="Unassembled WGS sequence"/>
</dbReference>
<evidence type="ECO:0000313" key="1">
    <source>
        <dbReference type="EMBL" id="KZM25755.1"/>
    </source>
</evidence>
<dbReference type="EMBL" id="JYNV01000120">
    <property type="protein sequence ID" value="KZM25755.1"/>
    <property type="molecule type" value="Genomic_DNA"/>
</dbReference>
<dbReference type="OrthoDB" id="3791448at2759"/>
<proteinExistence type="predicted"/>
<gene>
    <name evidence="1" type="ORF">ST47_g3046</name>
</gene>
<accession>A0A163IGS4</accession>
<sequence length="229" mass="26338">MASFESHPLFSYLKYQPAHALLLIQSGARCRVCAVLYDGNNKQLGWGGSFCTAHMPDETWFSDFIQACCRMQDGLKQFCKQIPPPSTVRPWAPLFGMTASELWWWEMLNVFQLKCEISLVKLSAWWETLLEEGWCSTLGGPIVEILEIKIAPPAYWHFSHCAFAIHLVSDGWWVFDPTGVQFGPDWPLLSPLDHFLERTRSTHKLRQDCRRFRSLGTSRSLVRLGRPAF</sequence>
<organism evidence="1 2">
    <name type="scientific">Didymella rabiei</name>
    <name type="common">Chickpea ascochyta blight fungus</name>
    <name type="synonym">Mycosphaerella rabiei</name>
    <dbReference type="NCBI Taxonomy" id="5454"/>
    <lineage>
        <taxon>Eukaryota</taxon>
        <taxon>Fungi</taxon>
        <taxon>Dikarya</taxon>
        <taxon>Ascomycota</taxon>
        <taxon>Pezizomycotina</taxon>
        <taxon>Dothideomycetes</taxon>
        <taxon>Pleosporomycetidae</taxon>
        <taxon>Pleosporales</taxon>
        <taxon>Pleosporineae</taxon>
        <taxon>Didymellaceae</taxon>
        <taxon>Ascochyta</taxon>
    </lineage>
</organism>
<comment type="caution">
    <text evidence="1">The sequence shown here is derived from an EMBL/GenBank/DDBJ whole genome shotgun (WGS) entry which is preliminary data.</text>
</comment>
<reference evidence="1 2" key="1">
    <citation type="journal article" date="2016" name="Sci. Rep.">
        <title>Draft genome sequencing and secretome analysis of fungal phytopathogen Ascochyta rabiei provides insight into the necrotrophic effector repertoire.</title>
        <authorList>
            <person name="Verma S."/>
            <person name="Gazara R.K."/>
            <person name="Nizam S."/>
            <person name="Parween S."/>
            <person name="Chattopadhyay D."/>
            <person name="Verma P.K."/>
        </authorList>
    </citation>
    <scope>NUCLEOTIDE SEQUENCE [LARGE SCALE GENOMIC DNA]</scope>
    <source>
        <strain evidence="1 2">ArDII</strain>
    </source>
</reference>
<dbReference type="AlphaFoldDB" id="A0A163IGS4"/>
<protein>
    <submittedName>
        <fullName evidence="1">Uncharacterized protein</fullName>
    </submittedName>
</protein>
<evidence type="ECO:0000313" key="2">
    <source>
        <dbReference type="Proteomes" id="UP000076837"/>
    </source>
</evidence>